<feature type="transmembrane region" description="Helical" evidence="7">
    <location>
        <begin position="360"/>
        <end position="379"/>
    </location>
</feature>
<feature type="transmembrane region" description="Helical" evidence="7">
    <location>
        <begin position="530"/>
        <end position="550"/>
    </location>
</feature>
<dbReference type="SUPFAM" id="SSF103473">
    <property type="entry name" value="MFS general substrate transporter"/>
    <property type="match status" value="1"/>
</dbReference>
<evidence type="ECO:0000256" key="7">
    <source>
        <dbReference type="SAM" id="Phobius"/>
    </source>
</evidence>
<dbReference type="FunFam" id="1.20.1250.20:FF:000065">
    <property type="entry name" value="Putative MFS pantothenate transporter"/>
    <property type="match status" value="1"/>
</dbReference>
<dbReference type="OrthoDB" id="3639251at2759"/>
<comment type="subcellular location">
    <subcellularLocation>
        <location evidence="1">Membrane</location>
        <topology evidence="1">Multi-pass membrane protein</topology>
    </subcellularLocation>
</comment>
<dbReference type="PANTHER" id="PTHR43791:SF39">
    <property type="entry name" value="TRANSPORTER LIZ1_SEO1, PUTATIVE (AFU_ORTHOLOGUE AFUA_3G00980)-RELATED"/>
    <property type="match status" value="1"/>
</dbReference>
<gene>
    <name evidence="9" type="ORF">CORC01_11274</name>
</gene>
<protein>
    <submittedName>
        <fullName evidence="9">Major facilitator superfamily transporter</fullName>
    </submittedName>
</protein>
<dbReference type="GO" id="GO:0016020">
    <property type="term" value="C:membrane"/>
    <property type="evidence" value="ECO:0007669"/>
    <property type="project" value="UniProtKB-SubCell"/>
</dbReference>
<name>A0A1G4AW71_9PEZI</name>
<dbReference type="Proteomes" id="UP000176998">
    <property type="component" value="Unassembled WGS sequence"/>
</dbReference>
<feature type="transmembrane region" description="Helical" evidence="7">
    <location>
        <begin position="222"/>
        <end position="245"/>
    </location>
</feature>
<feature type="transmembrane region" description="Helical" evidence="7">
    <location>
        <begin position="291"/>
        <end position="313"/>
    </location>
</feature>
<dbReference type="PANTHER" id="PTHR43791">
    <property type="entry name" value="PERMEASE-RELATED"/>
    <property type="match status" value="1"/>
</dbReference>
<keyword evidence="3 7" id="KW-0812">Transmembrane</keyword>
<evidence type="ECO:0000256" key="6">
    <source>
        <dbReference type="ARBA" id="ARBA00037968"/>
    </source>
</evidence>
<dbReference type="Gene3D" id="1.20.1250.20">
    <property type="entry name" value="MFS general substrate transporter like domains"/>
    <property type="match status" value="2"/>
</dbReference>
<dbReference type="GO" id="GO:0022857">
    <property type="term" value="F:transmembrane transporter activity"/>
    <property type="evidence" value="ECO:0007669"/>
    <property type="project" value="InterPro"/>
</dbReference>
<evidence type="ECO:0000259" key="8">
    <source>
        <dbReference type="PROSITE" id="PS50850"/>
    </source>
</evidence>
<dbReference type="RefSeq" id="XP_022470574.1">
    <property type="nucleotide sequence ID" value="XM_022622900.1"/>
</dbReference>
<evidence type="ECO:0000313" key="9">
    <source>
        <dbReference type="EMBL" id="OHE93409.1"/>
    </source>
</evidence>
<evidence type="ECO:0000256" key="2">
    <source>
        <dbReference type="ARBA" id="ARBA00022448"/>
    </source>
</evidence>
<sequence>MVAISLANSTGGRCRSLDLRSRNRWVAGACLDPTPVENPGLSPALTIAASVTADDWASIAAGGEKCDVRSRSGRAAMGEATSVTLSTPRPVTEEPINYGPPEEGIFKHISKIIPYFRDPRNVLVFKLDVMLLAWMFLAGIMKEMDQSATTQAYVSGMRESLSLYGNELVEFNTFFSIGYALGLVPGQLIQTRVRPSMFLPFCEMSWGLLVLFTYKAPNAQTIFGLRFFLGLFSSAFWPSVVALIFNWYTPAELAVRVACFTVCDVAGAMFLGALQAALFRDMNGVHGLAGWQWLFIIAGSVIVGQGLIAFVTVPDSPANTRAIYLTENEKRLARERMGNSGVNTSKRIPASVLRQKLRKLIVHPVTYFYLFSFAFGAWAHRANSYFVLYLESIKDSAGNRVYDTYQVNILPLGGYALQIVTNIGLNWLSDWKRWRWQISIFSAAAHGICLAVLCGWPSDHKVILAFYFLTYGTNAGSPSLMAWMAEILRKEPEARSIIVAMTVTVVYVGHATIPLGAFRVADAPRYPIGFPLTTAFTVATILVQLGMLWWDRRHPKMAELGYEPAINAQGSSDEENPKTAELEAIANGADSKSTQILGTKEL</sequence>
<keyword evidence="10" id="KW-1185">Reference proteome</keyword>
<dbReference type="EMBL" id="MJBS01000120">
    <property type="protein sequence ID" value="OHE93409.1"/>
    <property type="molecule type" value="Genomic_DNA"/>
</dbReference>
<evidence type="ECO:0000256" key="1">
    <source>
        <dbReference type="ARBA" id="ARBA00004141"/>
    </source>
</evidence>
<feature type="transmembrane region" description="Helical" evidence="7">
    <location>
        <begin position="440"/>
        <end position="458"/>
    </location>
</feature>
<dbReference type="InterPro" id="IPR011701">
    <property type="entry name" value="MFS"/>
</dbReference>
<feature type="transmembrane region" description="Helical" evidence="7">
    <location>
        <begin position="123"/>
        <end position="141"/>
    </location>
</feature>
<reference evidence="9 10" key="1">
    <citation type="submission" date="2016-09" db="EMBL/GenBank/DDBJ databases">
        <authorList>
            <person name="Capua I."/>
            <person name="De Benedictis P."/>
            <person name="Joannis T."/>
            <person name="Lombin L.H."/>
            <person name="Cattoli G."/>
        </authorList>
    </citation>
    <scope>NUCLEOTIDE SEQUENCE [LARGE SCALE GENOMIC DNA]</scope>
    <source>
        <strain evidence="9 10">IMI 309357</strain>
    </source>
</reference>
<dbReference type="InterPro" id="IPR036259">
    <property type="entry name" value="MFS_trans_sf"/>
</dbReference>
<feature type="transmembrane region" description="Helical" evidence="7">
    <location>
        <begin position="497"/>
        <end position="518"/>
    </location>
</feature>
<dbReference type="Pfam" id="PF07690">
    <property type="entry name" value="MFS_1"/>
    <property type="match status" value="1"/>
</dbReference>
<dbReference type="AlphaFoldDB" id="A0A1G4AW71"/>
<feature type="domain" description="Major facilitator superfamily (MFS) profile" evidence="8">
    <location>
        <begin position="131"/>
        <end position="558"/>
    </location>
</feature>
<comment type="caution">
    <text evidence="9">The sequence shown here is derived from an EMBL/GenBank/DDBJ whole genome shotgun (WGS) entry which is preliminary data.</text>
</comment>
<proteinExistence type="inferred from homology"/>
<accession>A0A1G4AW71</accession>
<evidence type="ECO:0000313" key="10">
    <source>
        <dbReference type="Proteomes" id="UP000176998"/>
    </source>
</evidence>
<evidence type="ECO:0000256" key="4">
    <source>
        <dbReference type="ARBA" id="ARBA00022989"/>
    </source>
</evidence>
<organism evidence="9 10">
    <name type="scientific">Colletotrichum orchidophilum</name>
    <dbReference type="NCBI Taxonomy" id="1209926"/>
    <lineage>
        <taxon>Eukaryota</taxon>
        <taxon>Fungi</taxon>
        <taxon>Dikarya</taxon>
        <taxon>Ascomycota</taxon>
        <taxon>Pezizomycotina</taxon>
        <taxon>Sordariomycetes</taxon>
        <taxon>Hypocreomycetidae</taxon>
        <taxon>Glomerellales</taxon>
        <taxon>Glomerellaceae</taxon>
        <taxon>Colletotrichum</taxon>
    </lineage>
</organism>
<feature type="transmembrane region" description="Helical" evidence="7">
    <location>
        <begin position="257"/>
        <end position="279"/>
    </location>
</feature>
<keyword evidence="4 7" id="KW-1133">Transmembrane helix</keyword>
<comment type="similarity">
    <text evidence="6">Belongs to the major facilitator superfamily. Allantoate permease family.</text>
</comment>
<evidence type="ECO:0000256" key="5">
    <source>
        <dbReference type="ARBA" id="ARBA00023136"/>
    </source>
</evidence>
<feature type="transmembrane region" description="Helical" evidence="7">
    <location>
        <begin position="464"/>
        <end position="485"/>
    </location>
</feature>
<keyword evidence="5 7" id="KW-0472">Membrane</keyword>
<keyword evidence="2" id="KW-0813">Transport</keyword>
<dbReference type="PROSITE" id="PS50850">
    <property type="entry name" value="MFS"/>
    <property type="match status" value="1"/>
</dbReference>
<dbReference type="GeneID" id="34564410"/>
<feature type="transmembrane region" description="Helical" evidence="7">
    <location>
        <begin position="409"/>
        <end position="428"/>
    </location>
</feature>
<evidence type="ECO:0000256" key="3">
    <source>
        <dbReference type="ARBA" id="ARBA00022692"/>
    </source>
</evidence>
<dbReference type="InterPro" id="IPR020846">
    <property type="entry name" value="MFS_dom"/>
</dbReference>